<dbReference type="PANTHER" id="PTHR47331:SF6">
    <property type="entry name" value="DOUBLECORTIN DOMAIN-CONTAINING PROTEIN"/>
    <property type="match status" value="1"/>
</dbReference>
<dbReference type="EMBL" id="JAOPHQ010000889">
    <property type="protein sequence ID" value="KAK0152819.1"/>
    <property type="molecule type" value="Genomic_DNA"/>
</dbReference>
<evidence type="ECO:0000256" key="1">
    <source>
        <dbReference type="SAM" id="MobiDB-lite"/>
    </source>
</evidence>
<evidence type="ECO:0000313" key="2">
    <source>
        <dbReference type="EMBL" id="KAK0152819.1"/>
    </source>
</evidence>
<dbReference type="AlphaFoldDB" id="A0AA47N5V9"/>
<sequence length="364" mass="40575">MGKSATKFSSQRPPISVHKTEVSPYTSSSADTTRKSKQCPLHNKPHPLQKCHGFREKSIENRKALLRQHGICYKCCASSAHLAKNCDSSIKCAECGSQSHTSALHPGPAPWSSEAQTPAREHGGEEGNNIEEATVSSSCTQVCGGDLTEKSCSKICLVKVYPAGQQEKAIWLYAILDDQSNCSLVRSEFFDLFNIKAHNSPYSLKTCAGVVETAGFHVESMDGQVILSQPTLIECNAIPNNRSEIPTPKAALHHAHLKPLPQKIPELDPQAPIMILLGRDIIRTHKVWKQINGPHDAHLSETWTWDSKSPQAGHCEHLLYQHSLQLSMWKVPHVRTTESTWDVVSFNRQKMMTRWALQLRIYSF</sequence>
<reference evidence="2" key="1">
    <citation type="journal article" date="2023" name="Front. Mar. Sci.">
        <title>A new Merluccius polli reference genome to investigate the effects of global change in West African waters.</title>
        <authorList>
            <person name="Mateo J.L."/>
            <person name="Blanco-Fernandez C."/>
            <person name="Garcia-Vazquez E."/>
            <person name="Machado-Schiaffino G."/>
        </authorList>
    </citation>
    <scope>NUCLEOTIDE SEQUENCE</scope>
    <source>
        <strain evidence="2">C29</strain>
        <tissue evidence="2">Fin</tissue>
    </source>
</reference>
<organism evidence="2 3">
    <name type="scientific">Merluccius polli</name>
    <name type="common">Benguela hake</name>
    <name type="synonym">Merluccius cadenati</name>
    <dbReference type="NCBI Taxonomy" id="89951"/>
    <lineage>
        <taxon>Eukaryota</taxon>
        <taxon>Metazoa</taxon>
        <taxon>Chordata</taxon>
        <taxon>Craniata</taxon>
        <taxon>Vertebrata</taxon>
        <taxon>Euteleostomi</taxon>
        <taxon>Actinopterygii</taxon>
        <taxon>Neopterygii</taxon>
        <taxon>Teleostei</taxon>
        <taxon>Neoteleostei</taxon>
        <taxon>Acanthomorphata</taxon>
        <taxon>Zeiogadaria</taxon>
        <taxon>Gadariae</taxon>
        <taxon>Gadiformes</taxon>
        <taxon>Gadoidei</taxon>
        <taxon>Merlucciidae</taxon>
        <taxon>Merluccius</taxon>
    </lineage>
</organism>
<feature type="compositionally biased region" description="Polar residues" evidence="1">
    <location>
        <begin position="1"/>
        <end position="13"/>
    </location>
</feature>
<dbReference type="Proteomes" id="UP001174136">
    <property type="component" value="Unassembled WGS sequence"/>
</dbReference>
<dbReference type="PANTHER" id="PTHR47331">
    <property type="entry name" value="PHD-TYPE DOMAIN-CONTAINING PROTEIN"/>
    <property type="match status" value="1"/>
</dbReference>
<comment type="caution">
    <text evidence="2">The sequence shown here is derived from an EMBL/GenBank/DDBJ whole genome shotgun (WGS) entry which is preliminary data.</text>
</comment>
<feature type="region of interest" description="Disordered" evidence="1">
    <location>
        <begin position="103"/>
        <end position="126"/>
    </location>
</feature>
<feature type="region of interest" description="Disordered" evidence="1">
    <location>
        <begin position="1"/>
        <end position="44"/>
    </location>
</feature>
<evidence type="ECO:0000313" key="3">
    <source>
        <dbReference type="Proteomes" id="UP001174136"/>
    </source>
</evidence>
<proteinExistence type="predicted"/>
<protein>
    <submittedName>
        <fullName evidence="2">Uncharacterized protein</fullName>
    </submittedName>
</protein>
<keyword evidence="3" id="KW-1185">Reference proteome</keyword>
<name>A0AA47N5V9_MERPO</name>
<accession>A0AA47N5V9</accession>
<gene>
    <name evidence="2" type="ORF">N1851_005645</name>
</gene>